<evidence type="ECO:0000313" key="5">
    <source>
        <dbReference type="Proteomes" id="UP000541136"/>
    </source>
</evidence>
<evidence type="ECO:0000256" key="2">
    <source>
        <dbReference type="SAM" id="SignalP"/>
    </source>
</evidence>
<gene>
    <name evidence="4" type="ORF">HNR28_001165</name>
</gene>
<feature type="chain" id="PRO_5030950197" description="PepSY domain-containing protein" evidence="2">
    <location>
        <begin position="27"/>
        <end position="148"/>
    </location>
</feature>
<feature type="compositionally biased region" description="Basic and acidic residues" evidence="1">
    <location>
        <begin position="91"/>
        <end position="117"/>
    </location>
</feature>
<evidence type="ECO:0000259" key="3">
    <source>
        <dbReference type="Pfam" id="PF13670"/>
    </source>
</evidence>
<dbReference type="EMBL" id="JACHIB010000005">
    <property type="protein sequence ID" value="MBB6083130.1"/>
    <property type="molecule type" value="Genomic_DNA"/>
</dbReference>
<dbReference type="AlphaFoldDB" id="A0A7W9TLW7"/>
<feature type="region of interest" description="Disordered" evidence="1">
    <location>
        <begin position="91"/>
        <end position="148"/>
    </location>
</feature>
<keyword evidence="2" id="KW-0732">Signal</keyword>
<dbReference type="Proteomes" id="UP000541136">
    <property type="component" value="Unassembled WGS sequence"/>
</dbReference>
<feature type="signal peptide" evidence="2">
    <location>
        <begin position="1"/>
        <end position="26"/>
    </location>
</feature>
<dbReference type="RefSeq" id="WP_151024278.1">
    <property type="nucleotide sequence ID" value="NZ_JACHIB010000005.1"/>
</dbReference>
<reference evidence="4 5" key="1">
    <citation type="submission" date="2020-08" db="EMBL/GenBank/DDBJ databases">
        <title>Genomic Encyclopedia of Type Strains, Phase IV (KMG-IV): sequencing the most valuable type-strain genomes for metagenomic binning, comparative biology and taxonomic classification.</title>
        <authorList>
            <person name="Goeker M."/>
        </authorList>
    </citation>
    <scope>NUCLEOTIDE SEQUENCE [LARGE SCALE GENOMIC DNA]</scope>
    <source>
        <strain evidence="4 5">DSM 12141</strain>
    </source>
</reference>
<feature type="domain" description="PepSY" evidence="3">
    <location>
        <begin position="12"/>
        <end position="90"/>
    </location>
</feature>
<evidence type="ECO:0000313" key="4">
    <source>
        <dbReference type="EMBL" id="MBB6083130.1"/>
    </source>
</evidence>
<feature type="compositionally biased region" description="Low complexity" evidence="1">
    <location>
        <begin position="118"/>
        <end position="148"/>
    </location>
</feature>
<protein>
    <recommendedName>
        <fullName evidence="3">PepSY domain-containing protein</fullName>
    </recommendedName>
</protein>
<name>A0A7W9TLW7_CASDE</name>
<comment type="caution">
    <text evidence="4">The sequence shown here is derived from an EMBL/GenBank/DDBJ whole genome shotgun (WGS) entry which is preliminary data.</text>
</comment>
<dbReference type="Pfam" id="PF13670">
    <property type="entry name" value="PepSY_2"/>
    <property type="match status" value="1"/>
</dbReference>
<sequence>MKKSWNALGACLLAASLGLAAAPAAAGDDCDVPIERWQTREAVTQMARQKGWNLKRVKIDDGCYEVRGEDAQGRAFKAKLDPATLEIVKIKYRDHDGHDRERRRDRDRDHRDSRNSRDAAPGALPSAAPAAGAGKPSAAVSVSGARIE</sequence>
<dbReference type="InterPro" id="IPR025711">
    <property type="entry name" value="PepSY"/>
</dbReference>
<organism evidence="4 5">
    <name type="scientific">Castellaniella defragrans</name>
    <name type="common">Alcaligenes defragrans</name>
    <dbReference type="NCBI Taxonomy" id="75697"/>
    <lineage>
        <taxon>Bacteria</taxon>
        <taxon>Pseudomonadati</taxon>
        <taxon>Pseudomonadota</taxon>
        <taxon>Betaproteobacteria</taxon>
        <taxon>Burkholderiales</taxon>
        <taxon>Alcaligenaceae</taxon>
        <taxon>Castellaniella</taxon>
    </lineage>
</organism>
<evidence type="ECO:0000256" key="1">
    <source>
        <dbReference type="SAM" id="MobiDB-lite"/>
    </source>
</evidence>
<proteinExistence type="predicted"/>
<accession>A0A7W9TLW7</accession>